<reference evidence="1" key="2">
    <citation type="submission" date="2021-10" db="EMBL/GenBank/DDBJ databases">
        <title>Phylogenomics reveals ancestral predisposition of the termite-cultivated fungus Termitomyces towards a domesticated lifestyle.</title>
        <authorList>
            <person name="Auxier B."/>
            <person name="Grum-Grzhimaylo A."/>
            <person name="Cardenas M.E."/>
            <person name="Lodge J.D."/>
            <person name="Laessoe T."/>
            <person name="Pedersen O."/>
            <person name="Smith M.E."/>
            <person name="Kuyper T.W."/>
            <person name="Franco-Molano E.A."/>
            <person name="Baroni T.J."/>
            <person name="Aanen D.K."/>
        </authorList>
    </citation>
    <scope>NUCLEOTIDE SEQUENCE</scope>
    <source>
        <strain evidence="1">AP01</strain>
        <tissue evidence="1">Mycelium</tissue>
    </source>
</reference>
<keyword evidence="2" id="KW-1185">Reference proteome</keyword>
<protein>
    <submittedName>
        <fullName evidence="1">Uncharacterized protein</fullName>
    </submittedName>
</protein>
<evidence type="ECO:0000313" key="1">
    <source>
        <dbReference type="EMBL" id="KAG5643338.1"/>
    </source>
</evidence>
<gene>
    <name evidence="1" type="ORF">DXG03_001057</name>
</gene>
<dbReference type="Proteomes" id="UP000775547">
    <property type="component" value="Unassembled WGS sequence"/>
</dbReference>
<dbReference type="PANTHER" id="PTHR17985:SF8">
    <property type="entry name" value="TRANSPORT AND GOLGI ORGANIZATION PROTEIN 2 HOMOLOG"/>
    <property type="match status" value="1"/>
</dbReference>
<dbReference type="GO" id="GO:0005794">
    <property type="term" value="C:Golgi apparatus"/>
    <property type="evidence" value="ECO:0007669"/>
    <property type="project" value="TreeGrafter"/>
</dbReference>
<dbReference type="PANTHER" id="PTHR17985">
    <property type="entry name" value="SER/THR-RICH PROTEIN T10 IN DGCR REGION"/>
    <property type="match status" value="1"/>
</dbReference>
<dbReference type="GO" id="GO:0009306">
    <property type="term" value="P:protein secretion"/>
    <property type="evidence" value="ECO:0007669"/>
    <property type="project" value="TreeGrafter"/>
</dbReference>
<accession>A0A9P7G744</accession>
<dbReference type="Pfam" id="PF05742">
    <property type="entry name" value="TANGO2"/>
    <property type="match status" value="1"/>
</dbReference>
<name>A0A9P7G744_9AGAR</name>
<comment type="caution">
    <text evidence="1">The sequence shown here is derived from an EMBL/GenBank/DDBJ whole genome shotgun (WGS) entry which is preliminary data.</text>
</comment>
<organism evidence="1 2">
    <name type="scientific">Asterophora parasitica</name>
    <dbReference type="NCBI Taxonomy" id="117018"/>
    <lineage>
        <taxon>Eukaryota</taxon>
        <taxon>Fungi</taxon>
        <taxon>Dikarya</taxon>
        <taxon>Basidiomycota</taxon>
        <taxon>Agaricomycotina</taxon>
        <taxon>Agaricomycetes</taxon>
        <taxon>Agaricomycetidae</taxon>
        <taxon>Agaricales</taxon>
        <taxon>Tricholomatineae</taxon>
        <taxon>Lyophyllaceae</taxon>
        <taxon>Asterophora</taxon>
    </lineage>
</organism>
<sequence>MSKQVERGLESIEPAKLRYYSSESLEVQVGRIIPKGAKFAGFNLLLLAPTAPRPDGLLHFDPLLVTNHGSGGVVTTRSLSTREQSCGCVSNAIDGLNDQWPKVQHATGDFNALLQTLSSETQEADLTDRLFDVLAWQSPDPVIERSQLRNTVHVAPFPITLEGVPNMTSNMYGTRLSTILLIKKNGEAVFIERDVWRLENGQVVHAEPTSQRVFRFQVKPL</sequence>
<proteinExistence type="predicted"/>
<dbReference type="EMBL" id="JABCKV010000119">
    <property type="protein sequence ID" value="KAG5643338.1"/>
    <property type="molecule type" value="Genomic_DNA"/>
</dbReference>
<dbReference type="GO" id="GO:0007030">
    <property type="term" value="P:Golgi organization"/>
    <property type="evidence" value="ECO:0007669"/>
    <property type="project" value="TreeGrafter"/>
</dbReference>
<dbReference type="OrthoDB" id="191601at2759"/>
<dbReference type="InterPro" id="IPR008551">
    <property type="entry name" value="TANGO2"/>
</dbReference>
<reference evidence="1" key="1">
    <citation type="submission" date="2020-07" db="EMBL/GenBank/DDBJ databases">
        <authorList>
            <person name="Nieuwenhuis M."/>
            <person name="Van De Peppel L.J.J."/>
        </authorList>
    </citation>
    <scope>NUCLEOTIDE SEQUENCE</scope>
    <source>
        <strain evidence="1">AP01</strain>
        <tissue evidence="1">Mycelium</tissue>
    </source>
</reference>
<dbReference type="AlphaFoldDB" id="A0A9P7G744"/>
<evidence type="ECO:0000313" key="2">
    <source>
        <dbReference type="Proteomes" id="UP000775547"/>
    </source>
</evidence>